<feature type="region of interest" description="Disordered" evidence="1">
    <location>
        <begin position="68"/>
        <end position="91"/>
    </location>
</feature>
<sequence length="118" mass="14117">MTTAFLIWKIGYEKRIGHADEPNWRITREEAESRWGHAIESRKRQDLFERIQDDDDLVIMPRALSSSLHRAERRRRSHRRPTISTRQISRPVVHHPFRRRSAFVSRTEAASALRHVLR</sequence>
<dbReference type="EMBL" id="JH687862">
    <property type="protein sequence ID" value="EJD36408.1"/>
    <property type="molecule type" value="Genomic_DNA"/>
</dbReference>
<proteinExistence type="predicted"/>
<organism evidence="2 3">
    <name type="scientific">Auricularia subglabra (strain TFB-10046 / SS5)</name>
    <name type="common">White-rot fungus</name>
    <name type="synonym">Auricularia delicata (strain TFB10046)</name>
    <dbReference type="NCBI Taxonomy" id="717982"/>
    <lineage>
        <taxon>Eukaryota</taxon>
        <taxon>Fungi</taxon>
        <taxon>Dikarya</taxon>
        <taxon>Basidiomycota</taxon>
        <taxon>Agaricomycotina</taxon>
        <taxon>Agaricomycetes</taxon>
        <taxon>Auriculariales</taxon>
        <taxon>Auriculariaceae</taxon>
        <taxon>Auricularia</taxon>
    </lineage>
</organism>
<accession>J0CYM3</accession>
<evidence type="ECO:0000256" key="1">
    <source>
        <dbReference type="SAM" id="MobiDB-lite"/>
    </source>
</evidence>
<gene>
    <name evidence="2" type="ORF">AURDEDRAFT_174530</name>
</gene>
<dbReference type="Proteomes" id="UP000006514">
    <property type="component" value="Unassembled WGS sequence"/>
</dbReference>
<keyword evidence="3" id="KW-1185">Reference proteome</keyword>
<dbReference type="AlphaFoldDB" id="J0CYM3"/>
<dbReference type="InParanoid" id="J0CYM3"/>
<evidence type="ECO:0000313" key="3">
    <source>
        <dbReference type="Proteomes" id="UP000006514"/>
    </source>
</evidence>
<reference evidence="3" key="1">
    <citation type="journal article" date="2012" name="Science">
        <title>The Paleozoic origin of enzymatic lignin decomposition reconstructed from 31 fungal genomes.</title>
        <authorList>
            <person name="Floudas D."/>
            <person name="Binder M."/>
            <person name="Riley R."/>
            <person name="Barry K."/>
            <person name="Blanchette R.A."/>
            <person name="Henrissat B."/>
            <person name="Martinez A.T."/>
            <person name="Otillar R."/>
            <person name="Spatafora J.W."/>
            <person name="Yadav J.S."/>
            <person name="Aerts A."/>
            <person name="Benoit I."/>
            <person name="Boyd A."/>
            <person name="Carlson A."/>
            <person name="Copeland A."/>
            <person name="Coutinho P.M."/>
            <person name="de Vries R.P."/>
            <person name="Ferreira P."/>
            <person name="Findley K."/>
            <person name="Foster B."/>
            <person name="Gaskell J."/>
            <person name="Glotzer D."/>
            <person name="Gorecki P."/>
            <person name="Heitman J."/>
            <person name="Hesse C."/>
            <person name="Hori C."/>
            <person name="Igarashi K."/>
            <person name="Jurgens J.A."/>
            <person name="Kallen N."/>
            <person name="Kersten P."/>
            <person name="Kohler A."/>
            <person name="Kuees U."/>
            <person name="Kumar T.K.A."/>
            <person name="Kuo A."/>
            <person name="LaButti K."/>
            <person name="Larrondo L.F."/>
            <person name="Lindquist E."/>
            <person name="Ling A."/>
            <person name="Lombard V."/>
            <person name="Lucas S."/>
            <person name="Lundell T."/>
            <person name="Martin R."/>
            <person name="McLaughlin D.J."/>
            <person name="Morgenstern I."/>
            <person name="Morin E."/>
            <person name="Murat C."/>
            <person name="Nagy L.G."/>
            <person name="Nolan M."/>
            <person name="Ohm R.A."/>
            <person name="Patyshakuliyeva A."/>
            <person name="Rokas A."/>
            <person name="Ruiz-Duenas F.J."/>
            <person name="Sabat G."/>
            <person name="Salamov A."/>
            <person name="Samejima M."/>
            <person name="Schmutz J."/>
            <person name="Slot J.C."/>
            <person name="St John F."/>
            <person name="Stenlid J."/>
            <person name="Sun H."/>
            <person name="Sun S."/>
            <person name="Syed K."/>
            <person name="Tsang A."/>
            <person name="Wiebenga A."/>
            <person name="Young D."/>
            <person name="Pisabarro A."/>
            <person name="Eastwood D.C."/>
            <person name="Martin F."/>
            <person name="Cullen D."/>
            <person name="Grigoriev I.V."/>
            <person name="Hibbett D.S."/>
        </authorList>
    </citation>
    <scope>NUCLEOTIDE SEQUENCE [LARGE SCALE GENOMIC DNA]</scope>
    <source>
        <strain evidence="3">TFB10046</strain>
    </source>
</reference>
<feature type="compositionally biased region" description="Basic residues" evidence="1">
    <location>
        <begin position="71"/>
        <end position="81"/>
    </location>
</feature>
<protein>
    <submittedName>
        <fullName evidence="2">Uncharacterized protein</fullName>
    </submittedName>
</protein>
<name>J0CYM3_AURST</name>
<evidence type="ECO:0000313" key="2">
    <source>
        <dbReference type="EMBL" id="EJD36408.1"/>
    </source>
</evidence>
<dbReference type="KEGG" id="adl:AURDEDRAFT_174530"/>